<dbReference type="PROSITE" id="PS50893">
    <property type="entry name" value="ABC_TRANSPORTER_2"/>
    <property type="match status" value="1"/>
</dbReference>
<dbReference type="SUPFAM" id="SSF52540">
    <property type="entry name" value="P-loop containing nucleoside triphosphate hydrolases"/>
    <property type="match status" value="1"/>
</dbReference>
<protein>
    <submittedName>
        <fullName evidence="5">ABC transporter ATP-binding protein</fullName>
    </submittedName>
</protein>
<evidence type="ECO:0000313" key="6">
    <source>
        <dbReference type="Proteomes" id="UP001469365"/>
    </source>
</evidence>
<dbReference type="Gene3D" id="3.40.50.300">
    <property type="entry name" value="P-loop containing nucleotide triphosphate hydrolases"/>
    <property type="match status" value="1"/>
</dbReference>
<dbReference type="Pfam" id="PF12399">
    <property type="entry name" value="BCA_ABC_TP_C"/>
    <property type="match status" value="1"/>
</dbReference>
<dbReference type="PANTHER" id="PTHR45772">
    <property type="entry name" value="CONSERVED COMPONENT OF ABC TRANSPORTER FOR NATURAL AMINO ACIDS-RELATED"/>
    <property type="match status" value="1"/>
</dbReference>
<dbReference type="PROSITE" id="PS00211">
    <property type="entry name" value="ABC_TRANSPORTER_1"/>
    <property type="match status" value="1"/>
</dbReference>
<accession>A0ABU9DKF4</accession>
<dbReference type="PANTHER" id="PTHR45772:SF7">
    <property type="entry name" value="AMINO ACID ABC TRANSPORTER ATP-BINDING PROTEIN"/>
    <property type="match status" value="1"/>
</dbReference>
<dbReference type="CDD" id="cd03219">
    <property type="entry name" value="ABC_Mj1267_LivG_branched"/>
    <property type="match status" value="1"/>
</dbReference>
<dbReference type="InterPro" id="IPR003593">
    <property type="entry name" value="AAA+_ATPase"/>
</dbReference>
<gene>
    <name evidence="5" type="ORF">WMW72_15285</name>
</gene>
<dbReference type="RefSeq" id="WP_341416370.1">
    <property type="nucleotide sequence ID" value="NZ_JBBPCC010000009.1"/>
</dbReference>
<dbReference type="InterPro" id="IPR027417">
    <property type="entry name" value="P-loop_NTPase"/>
</dbReference>
<dbReference type="InterPro" id="IPR051120">
    <property type="entry name" value="ABC_AA/LPS_Transport"/>
</dbReference>
<dbReference type="GO" id="GO:0005524">
    <property type="term" value="F:ATP binding"/>
    <property type="evidence" value="ECO:0007669"/>
    <property type="project" value="UniProtKB-KW"/>
</dbReference>
<keyword evidence="6" id="KW-1185">Reference proteome</keyword>
<evidence type="ECO:0000256" key="1">
    <source>
        <dbReference type="ARBA" id="ARBA00022448"/>
    </source>
</evidence>
<dbReference type="Proteomes" id="UP001469365">
    <property type="component" value="Unassembled WGS sequence"/>
</dbReference>
<dbReference type="EMBL" id="JBBPCC010000009">
    <property type="protein sequence ID" value="MEK8129269.1"/>
    <property type="molecule type" value="Genomic_DNA"/>
</dbReference>
<keyword evidence="2" id="KW-0547">Nucleotide-binding</keyword>
<proteinExistence type="predicted"/>
<evidence type="ECO:0000313" key="5">
    <source>
        <dbReference type="EMBL" id="MEK8129269.1"/>
    </source>
</evidence>
<keyword evidence="1" id="KW-0813">Transport</keyword>
<dbReference type="SMART" id="SM00382">
    <property type="entry name" value="AAA"/>
    <property type="match status" value="1"/>
</dbReference>
<dbReference type="InterPro" id="IPR003439">
    <property type="entry name" value="ABC_transporter-like_ATP-bd"/>
</dbReference>
<feature type="domain" description="ABC transporter" evidence="4">
    <location>
        <begin position="7"/>
        <end position="255"/>
    </location>
</feature>
<keyword evidence="3 5" id="KW-0067">ATP-binding</keyword>
<evidence type="ECO:0000256" key="2">
    <source>
        <dbReference type="ARBA" id="ARBA00022741"/>
    </source>
</evidence>
<name>A0ABU9DKF4_9BACL</name>
<dbReference type="InterPro" id="IPR017871">
    <property type="entry name" value="ABC_transporter-like_CS"/>
</dbReference>
<organism evidence="5 6">
    <name type="scientific">Paenibacillus filicis</name>
    <dbReference type="NCBI Taxonomy" id="669464"/>
    <lineage>
        <taxon>Bacteria</taxon>
        <taxon>Bacillati</taxon>
        <taxon>Bacillota</taxon>
        <taxon>Bacilli</taxon>
        <taxon>Bacillales</taxon>
        <taxon>Paenibacillaceae</taxon>
        <taxon>Paenibacillus</taxon>
    </lineage>
</organism>
<dbReference type="InterPro" id="IPR032823">
    <property type="entry name" value="BCA_ABC_TP_C"/>
</dbReference>
<comment type="caution">
    <text evidence="5">The sequence shown here is derived from an EMBL/GenBank/DDBJ whole genome shotgun (WGS) entry which is preliminary data.</text>
</comment>
<evidence type="ECO:0000256" key="3">
    <source>
        <dbReference type="ARBA" id="ARBA00022840"/>
    </source>
</evidence>
<evidence type="ECO:0000259" key="4">
    <source>
        <dbReference type="PROSITE" id="PS50893"/>
    </source>
</evidence>
<sequence>MPEQPLLEVKGLSKSFGGIRAVDDLNLSVQDGEFIGLIGPNGAGKTTVFNLLSGTIKPTAGHIAVGGERLEGQGAEEFAARGVARTFQNIRLFKHLTVFENVLAGMHGTSDRQLWRNLVQGRLFRTQEERLRERAAELLETFGLSRHADELSVHLSYGDQRRLEIVRALATFPKLLLLDEPAAGMNPAEGRQLVELLGQIKRTQKLTFVLIEHDMEVVMELCDRIRVLDYGKSLFEGTPEEVRRSPAVREAYLGGEEDEYAQLGAAYGGL</sequence>
<dbReference type="Pfam" id="PF00005">
    <property type="entry name" value="ABC_tran"/>
    <property type="match status" value="1"/>
</dbReference>
<reference evidence="5 6" key="1">
    <citation type="submission" date="2024-04" db="EMBL/GenBank/DDBJ databases">
        <title>draft genome sequnece of Paenibacillus filicis.</title>
        <authorList>
            <person name="Kim D.-U."/>
        </authorList>
    </citation>
    <scope>NUCLEOTIDE SEQUENCE [LARGE SCALE GENOMIC DNA]</scope>
    <source>
        <strain evidence="5 6">KACC14197</strain>
    </source>
</reference>